<feature type="transmembrane region" description="Helical" evidence="6">
    <location>
        <begin position="294"/>
        <end position="312"/>
    </location>
</feature>
<protein>
    <submittedName>
        <fullName evidence="8">Putative sugar permease</fullName>
    </submittedName>
</protein>
<evidence type="ECO:0000256" key="6">
    <source>
        <dbReference type="SAM" id="Phobius"/>
    </source>
</evidence>
<feature type="transmembrane region" description="Helical" evidence="6">
    <location>
        <begin position="35"/>
        <end position="57"/>
    </location>
</feature>
<proteinExistence type="predicted"/>
<dbReference type="AlphaFoldDB" id="R7ZWF7"/>
<dbReference type="Gene3D" id="1.20.1250.20">
    <property type="entry name" value="MFS general substrate transporter like domains"/>
    <property type="match status" value="2"/>
</dbReference>
<evidence type="ECO:0000256" key="4">
    <source>
        <dbReference type="ARBA" id="ARBA00022989"/>
    </source>
</evidence>
<evidence type="ECO:0000313" key="9">
    <source>
        <dbReference type="Proteomes" id="UP000013909"/>
    </source>
</evidence>
<feature type="transmembrane region" description="Helical" evidence="6">
    <location>
        <begin position="268"/>
        <end position="287"/>
    </location>
</feature>
<dbReference type="InterPro" id="IPR011701">
    <property type="entry name" value="MFS"/>
</dbReference>
<evidence type="ECO:0000256" key="5">
    <source>
        <dbReference type="ARBA" id="ARBA00023136"/>
    </source>
</evidence>
<gene>
    <name evidence="8" type="ORF">ADIS_1082</name>
</gene>
<keyword evidence="5 6" id="KW-0472">Membrane</keyword>
<evidence type="ECO:0000256" key="3">
    <source>
        <dbReference type="ARBA" id="ARBA00022692"/>
    </source>
</evidence>
<dbReference type="InterPro" id="IPR020846">
    <property type="entry name" value="MFS_dom"/>
</dbReference>
<feature type="transmembrane region" description="Helical" evidence="6">
    <location>
        <begin position="7"/>
        <end position="29"/>
    </location>
</feature>
<dbReference type="GO" id="GO:0005886">
    <property type="term" value="C:plasma membrane"/>
    <property type="evidence" value="ECO:0007669"/>
    <property type="project" value="UniProtKB-SubCell"/>
</dbReference>
<keyword evidence="9" id="KW-1185">Reference proteome</keyword>
<dbReference type="GO" id="GO:0022857">
    <property type="term" value="F:transmembrane transporter activity"/>
    <property type="evidence" value="ECO:0007669"/>
    <property type="project" value="InterPro"/>
</dbReference>
<evidence type="ECO:0000256" key="2">
    <source>
        <dbReference type="ARBA" id="ARBA00022475"/>
    </source>
</evidence>
<feature type="transmembrane region" description="Helical" evidence="6">
    <location>
        <begin position="182"/>
        <end position="202"/>
    </location>
</feature>
<feature type="transmembrane region" description="Helical" evidence="6">
    <location>
        <begin position="223"/>
        <end position="241"/>
    </location>
</feature>
<keyword evidence="2" id="KW-1003">Cell membrane</keyword>
<accession>R7ZWF7</accession>
<feature type="domain" description="Major facilitator superfamily (MFS) profile" evidence="7">
    <location>
        <begin position="7"/>
        <end position="408"/>
    </location>
</feature>
<dbReference type="STRING" id="1232681.ADIS_1082"/>
<dbReference type="OrthoDB" id="3225787at2"/>
<dbReference type="PANTHER" id="PTHR43702">
    <property type="entry name" value="L-FUCOSE-PROTON SYMPORTER"/>
    <property type="match status" value="1"/>
</dbReference>
<reference evidence="8 9" key="1">
    <citation type="submission" date="2013-02" db="EMBL/GenBank/DDBJ databases">
        <title>A novel strain isolated from Lonar lake, Maharashtra, India.</title>
        <authorList>
            <person name="Singh A."/>
        </authorList>
    </citation>
    <scope>NUCLEOTIDE SEQUENCE [LARGE SCALE GENOMIC DNA]</scope>
    <source>
        <strain evidence="8 9">AK24</strain>
    </source>
</reference>
<feature type="transmembrane region" description="Helical" evidence="6">
    <location>
        <begin position="73"/>
        <end position="91"/>
    </location>
</feature>
<feature type="transmembrane region" description="Helical" evidence="6">
    <location>
        <begin position="353"/>
        <end position="373"/>
    </location>
</feature>
<dbReference type="SUPFAM" id="SSF103473">
    <property type="entry name" value="MFS general substrate transporter"/>
    <property type="match status" value="1"/>
</dbReference>
<feature type="transmembrane region" description="Helical" evidence="6">
    <location>
        <begin position="128"/>
        <end position="150"/>
    </location>
</feature>
<dbReference type="RefSeq" id="WP_010853229.1">
    <property type="nucleotide sequence ID" value="NZ_AQHR01000035.1"/>
</dbReference>
<keyword evidence="3 6" id="KW-0812">Transmembrane</keyword>
<evidence type="ECO:0000313" key="8">
    <source>
        <dbReference type="EMBL" id="EON78471.1"/>
    </source>
</evidence>
<dbReference type="EMBL" id="AQHR01000035">
    <property type="protein sequence ID" value="EON78471.1"/>
    <property type="molecule type" value="Genomic_DNA"/>
</dbReference>
<feature type="transmembrane region" description="Helical" evidence="6">
    <location>
        <begin position="318"/>
        <end position="341"/>
    </location>
</feature>
<dbReference type="Proteomes" id="UP000013909">
    <property type="component" value="Unassembled WGS sequence"/>
</dbReference>
<dbReference type="PROSITE" id="PS50850">
    <property type="entry name" value="MFS"/>
    <property type="match status" value="1"/>
</dbReference>
<dbReference type="PATRIC" id="fig|1288963.3.peg.1081"/>
<name>R7ZWF7_9BACT</name>
<dbReference type="InterPro" id="IPR050375">
    <property type="entry name" value="MFS_TsgA-like"/>
</dbReference>
<comment type="subcellular location">
    <subcellularLocation>
        <location evidence="1">Cell inner membrane</location>
        <topology evidence="1">Multi-pass membrane protein</topology>
    </subcellularLocation>
</comment>
<sequence length="416" mass="44838">MKRNNLIVALILLIFFVISFLTNILGPIIPDIIDSFTLSLGLAGFLPFAFFAAYAVMSIPSGILVEKYREKKVLTAAFVMAFTGALIFALIPSFGVALSSLFIIGIGMAMLQVVINPLLRTAGGDEHFAFNSVLGQLAFGAASFLSPWLYSYLVNNMHTADTSALITLLNGLVPENLKWVSLYWVFAVTSFLMVIIILFAKFPTVELKEDEKIDAGSSLKELLGDRMVILFFLGIFCYVGTEQGVANWTSKFLQDYHGVDPSTVGASVISYFWGLLTVGCLLGLVLLKFFDSRRVLMLFTSGAIVSLLAGLFGPTAVAIVAFPLVGFFASVMWSIIFSLALNSVSKHHGTFSGILCTGIAGGAVVPLVVGGIAELVGLKVAMLFLLITLGYILSIGIWAKPLVTNATVKSFKDLFN</sequence>
<comment type="caution">
    <text evidence="8">The sequence shown here is derived from an EMBL/GenBank/DDBJ whole genome shotgun (WGS) entry which is preliminary data.</text>
</comment>
<dbReference type="PANTHER" id="PTHR43702:SF12">
    <property type="entry name" value="N-ACETYL GLUCOSAMINE TRANSPORTER NAGP"/>
    <property type="match status" value="1"/>
</dbReference>
<feature type="transmembrane region" description="Helical" evidence="6">
    <location>
        <begin position="379"/>
        <end position="399"/>
    </location>
</feature>
<keyword evidence="4 6" id="KW-1133">Transmembrane helix</keyword>
<dbReference type="Pfam" id="PF07690">
    <property type="entry name" value="MFS_1"/>
    <property type="match status" value="1"/>
</dbReference>
<feature type="transmembrane region" description="Helical" evidence="6">
    <location>
        <begin position="97"/>
        <end position="116"/>
    </location>
</feature>
<organism evidence="8 9">
    <name type="scientific">Lunatimonas lonarensis</name>
    <dbReference type="NCBI Taxonomy" id="1232681"/>
    <lineage>
        <taxon>Bacteria</taxon>
        <taxon>Pseudomonadati</taxon>
        <taxon>Bacteroidota</taxon>
        <taxon>Cytophagia</taxon>
        <taxon>Cytophagales</taxon>
        <taxon>Cyclobacteriaceae</taxon>
    </lineage>
</organism>
<dbReference type="InterPro" id="IPR036259">
    <property type="entry name" value="MFS_trans_sf"/>
</dbReference>
<evidence type="ECO:0000259" key="7">
    <source>
        <dbReference type="PROSITE" id="PS50850"/>
    </source>
</evidence>
<evidence type="ECO:0000256" key="1">
    <source>
        <dbReference type="ARBA" id="ARBA00004429"/>
    </source>
</evidence>